<dbReference type="EMBL" id="LT575490">
    <property type="protein sequence ID" value="SAY44519.1"/>
    <property type="molecule type" value="Genomic_DNA"/>
</dbReference>
<name>A0A1C3HHK0_SERMA</name>
<evidence type="ECO:0000313" key="1">
    <source>
        <dbReference type="EMBL" id="SAY44519.1"/>
    </source>
</evidence>
<gene>
    <name evidence="1" type="ORF">PWN146_03229</name>
</gene>
<reference evidence="1" key="1">
    <citation type="submission" date="2016-05" db="EMBL/GenBank/DDBJ databases">
        <authorList>
            <person name="Cock P.J.A."/>
            <person name="Cock P.J.A."/>
        </authorList>
    </citation>
    <scope>NUCLEOTIDE SEQUENCE</scope>
    <source>
        <strain evidence="1">PWN146_assembly</strain>
    </source>
</reference>
<accession>A0A1C3HHK0</accession>
<proteinExistence type="predicted"/>
<dbReference type="AlphaFoldDB" id="A0A1C3HHK0"/>
<organism evidence="1">
    <name type="scientific">Serratia marcescens</name>
    <dbReference type="NCBI Taxonomy" id="615"/>
    <lineage>
        <taxon>Bacteria</taxon>
        <taxon>Pseudomonadati</taxon>
        <taxon>Pseudomonadota</taxon>
        <taxon>Gammaproteobacteria</taxon>
        <taxon>Enterobacterales</taxon>
        <taxon>Yersiniaceae</taxon>
        <taxon>Serratia</taxon>
    </lineage>
</organism>
<sequence>MPKNNDPVRLDLADHGQDFLWFIVHNGVIAKAGPFQNRIWSGKAVLNAEFIVGQQVELLIGGERRFINYPIESVTVLDGLELESNAIQGGSHE</sequence>
<protein>
    <submittedName>
        <fullName evidence="1">Uncharacterized protein</fullName>
    </submittedName>
</protein>